<keyword evidence="11" id="KW-1185">Reference proteome</keyword>
<keyword evidence="2 8" id="KW-0813">Transport</keyword>
<dbReference type="InterPro" id="IPR000515">
    <property type="entry name" value="MetI-like"/>
</dbReference>
<evidence type="ECO:0000256" key="6">
    <source>
        <dbReference type="ARBA" id="ARBA00022989"/>
    </source>
</evidence>
<dbReference type="InterPro" id="IPR035906">
    <property type="entry name" value="MetI-like_sf"/>
</dbReference>
<comment type="subcellular location">
    <subcellularLocation>
        <location evidence="1">Cell inner membrane</location>
        <topology evidence="1">Multi-pass membrane protein</topology>
    </subcellularLocation>
    <subcellularLocation>
        <location evidence="8">Cell membrane</location>
        <topology evidence="8">Multi-pass membrane protein</topology>
    </subcellularLocation>
</comment>
<keyword evidence="7 8" id="KW-0472">Membrane</keyword>
<proteinExistence type="inferred from homology"/>
<dbReference type="PROSITE" id="PS50928">
    <property type="entry name" value="ABC_TM1"/>
    <property type="match status" value="1"/>
</dbReference>
<feature type="transmembrane region" description="Helical" evidence="8">
    <location>
        <begin position="190"/>
        <end position="219"/>
    </location>
</feature>
<protein>
    <submittedName>
        <fullName evidence="10">ABC transporter permease subunit</fullName>
    </submittedName>
</protein>
<dbReference type="CDD" id="cd06261">
    <property type="entry name" value="TM_PBP2"/>
    <property type="match status" value="1"/>
</dbReference>
<comment type="similarity">
    <text evidence="8">Belongs to the binding-protein-dependent transport system permease family.</text>
</comment>
<feature type="domain" description="ABC transmembrane type-1" evidence="9">
    <location>
        <begin position="73"/>
        <end position="262"/>
    </location>
</feature>
<dbReference type="InterPro" id="IPR050366">
    <property type="entry name" value="BP-dependent_transpt_permease"/>
</dbReference>
<comment type="caution">
    <text evidence="10">The sequence shown here is derived from an EMBL/GenBank/DDBJ whole genome shotgun (WGS) entry which is preliminary data.</text>
</comment>
<keyword evidence="5 8" id="KW-0812">Transmembrane</keyword>
<keyword evidence="4" id="KW-0997">Cell inner membrane</keyword>
<evidence type="ECO:0000256" key="5">
    <source>
        <dbReference type="ARBA" id="ARBA00022692"/>
    </source>
</evidence>
<dbReference type="Proteomes" id="UP000472676">
    <property type="component" value="Unassembled WGS sequence"/>
</dbReference>
<evidence type="ECO:0000313" key="10">
    <source>
        <dbReference type="EMBL" id="NGY06928.1"/>
    </source>
</evidence>
<gene>
    <name evidence="10" type="ORF">G7Y85_19310</name>
</gene>
<dbReference type="Pfam" id="PF00528">
    <property type="entry name" value="BPD_transp_1"/>
    <property type="match status" value="1"/>
</dbReference>
<feature type="transmembrane region" description="Helical" evidence="8">
    <location>
        <begin position="239"/>
        <end position="262"/>
    </location>
</feature>
<keyword evidence="6 8" id="KW-1133">Transmembrane helix</keyword>
<evidence type="ECO:0000256" key="3">
    <source>
        <dbReference type="ARBA" id="ARBA00022475"/>
    </source>
</evidence>
<name>A0A6M2BWP6_9GAMM</name>
<dbReference type="AlphaFoldDB" id="A0A6M2BWP6"/>
<feature type="transmembrane region" description="Helical" evidence="8">
    <location>
        <begin position="12"/>
        <end position="30"/>
    </location>
</feature>
<evidence type="ECO:0000259" key="9">
    <source>
        <dbReference type="PROSITE" id="PS50928"/>
    </source>
</evidence>
<keyword evidence="3" id="KW-1003">Cell membrane</keyword>
<dbReference type="GO" id="GO:0055085">
    <property type="term" value="P:transmembrane transport"/>
    <property type="evidence" value="ECO:0007669"/>
    <property type="project" value="InterPro"/>
</dbReference>
<evidence type="ECO:0000313" key="11">
    <source>
        <dbReference type="Proteomes" id="UP000472676"/>
    </source>
</evidence>
<evidence type="ECO:0000256" key="8">
    <source>
        <dbReference type="RuleBase" id="RU363032"/>
    </source>
</evidence>
<evidence type="ECO:0000256" key="4">
    <source>
        <dbReference type="ARBA" id="ARBA00022519"/>
    </source>
</evidence>
<feature type="transmembrane region" description="Helical" evidence="8">
    <location>
        <begin position="75"/>
        <end position="101"/>
    </location>
</feature>
<sequence>MRPHTTSPGMRAALAALACVVALVIVGPWFSPYACDEIDFSGTWSAAPTLVHAHWFGTDSLGRDLFVRTLCGGRISLLVGAVSTLVSLLVGVACGAVAGYIGGRLDGLLMRIVDVLYALPFMFFVIVLMVLFGRHLLLMFVAIGAVNWLDMARVVRGQTLALRERDFIAAARLSGLSDLQIIRRHVVPNLFGLVAVYAAVTLPQVILIESFLSFLGLGVQAPATSWGALINDGAREMDVTPWSLLFPAAFLSVTLLLLNLLGEQLRARLSSRGGPAA</sequence>
<dbReference type="EMBL" id="JAAMOW010000012">
    <property type="protein sequence ID" value="NGY06928.1"/>
    <property type="molecule type" value="Genomic_DNA"/>
</dbReference>
<evidence type="ECO:0000256" key="1">
    <source>
        <dbReference type="ARBA" id="ARBA00004429"/>
    </source>
</evidence>
<feature type="transmembrane region" description="Helical" evidence="8">
    <location>
        <begin position="136"/>
        <end position="155"/>
    </location>
</feature>
<evidence type="ECO:0000256" key="2">
    <source>
        <dbReference type="ARBA" id="ARBA00022448"/>
    </source>
</evidence>
<dbReference type="PANTHER" id="PTHR43386">
    <property type="entry name" value="OLIGOPEPTIDE TRANSPORT SYSTEM PERMEASE PROTEIN APPC"/>
    <property type="match status" value="1"/>
</dbReference>
<organism evidence="10 11">
    <name type="scientific">Solimonas terrae</name>
    <dbReference type="NCBI Taxonomy" id="1396819"/>
    <lineage>
        <taxon>Bacteria</taxon>
        <taxon>Pseudomonadati</taxon>
        <taxon>Pseudomonadota</taxon>
        <taxon>Gammaproteobacteria</taxon>
        <taxon>Nevskiales</taxon>
        <taxon>Nevskiaceae</taxon>
        <taxon>Solimonas</taxon>
    </lineage>
</organism>
<dbReference type="SUPFAM" id="SSF161098">
    <property type="entry name" value="MetI-like"/>
    <property type="match status" value="1"/>
</dbReference>
<evidence type="ECO:0000256" key="7">
    <source>
        <dbReference type="ARBA" id="ARBA00023136"/>
    </source>
</evidence>
<accession>A0A6M2BWP6</accession>
<feature type="transmembrane region" description="Helical" evidence="8">
    <location>
        <begin position="108"/>
        <end position="130"/>
    </location>
</feature>
<reference evidence="10 11" key="1">
    <citation type="journal article" date="2014" name="Int. J. Syst. Evol. Microbiol.">
        <title>Solimonas terrae sp. nov., isolated from soil.</title>
        <authorList>
            <person name="Kim S.J."/>
            <person name="Moon J.Y."/>
            <person name="Weon H.Y."/>
            <person name="Ahn J.H."/>
            <person name="Chen W.M."/>
            <person name="Kwon S.W."/>
        </authorList>
    </citation>
    <scope>NUCLEOTIDE SEQUENCE [LARGE SCALE GENOMIC DNA]</scope>
    <source>
        <strain evidence="10 11">KIS83-12</strain>
    </source>
</reference>
<dbReference type="GO" id="GO:0005886">
    <property type="term" value="C:plasma membrane"/>
    <property type="evidence" value="ECO:0007669"/>
    <property type="project" value="UniProtKB-SubCell"/>
</dbReference>
<dbReference type="PANTHER" id="PTHR43386:SF2">
    <property type="entry name" value="OLIGOPEPTIDE TRANSPORT SYSTEM PERMEASE PROTEIN OPPC"/>
    <property type="match status" value="1"/>
</dbReference>
<dbReference type="Gene3D" id="1.10.3720.10">
    <property type="entry name" value="MetI-like"/>
    <property type="match status" value="1"/>
</dbReference>